<feature type="domain" description="DDHD" evidence="2">
    <location>
        <begin position="1"/>
        <end position="157"/>
    </location>
</feature>
<dbReference type="InterPro" id="IPR058055">
    <property type="entry name" value="PA-PLA1"/>
</dbReference>
<evidence type="ECO:0000259" key="2">
    <source>
        <dbReference type="PROSITE" id="PS51043"/>
    </source>
</evidence>
<reference evidence="3" key="1">
    <citation type="submission" date="2019-12" db="EMBL/GenBank/DDBJ databases">
        <title>Genome sequencing and annotation of Brassica cretica.</title>
        <authorList>
            <person name="Studholme D.J."/>
            <person name="Sarris P."/>
        </authorList>
    </citation>
    <scope>NUCLEOTIDE SEQUENCE</scope>
    <source>
        <strain evidence="3">PFS-109/04</strain>
        <tissue evidence="3">Leaf</tissue>
    </source>
</reference>
<feature type="compositionally biased region" description="Acidic residues" evidence="1">
    <location>
        <begin position="86"/>
        <end position="96"/>
    </location>
</feature>
<organism evidence="3 4">
    <name type="scientific">Brassica cretica</name>
    <name type="common">Mustard</name>
    <dbReference type="NCBI Taxonomy" id="69181"/>
    <lineage>
        <taxon>Eukaryota</taxon>
        <taxon>Viridiplantae</taxon>
        <taxon>Streptophyta</taxon>
        <taxon>Embryophyta</taxon>
        <taxon>Tracheophyta</taxon>
        <taxon>Spermatophyta</taxon>
        <taxon>Magnoliopsida</taxon>
        <taxon>eudicotyledons</taxon>
        <taxon>Gunneridae</taxon>
        <taxon>Pentapetalae</taxon>
        <taxon>rosids</taxon>
        <taxon>malvids</taxon>
        <taxon>Brassicales</taxon>
        <taxon>Brassicaceae</taxon>
        <taxon>Brassiceae</taxon>
        <taxon>Brassica</taxon>
    </lineage>
</organism>
<feature type="compositionally biased region" description="Acidic residues" evidence="1">
    <location>
        <begin position="192"/>
        <end position="201"/>
    </location>
</feature>
<dbReference type="PROSITE" id="PS51043">
    <property type="entry name" value="DDHD"/>
    <property type="match status" value="1"/>
</dbReference>
<dbReference type="Pfam" id="PF02862">
    <property type="entry name" value="DDHD"/>
    <property type="match status" value="1"/>
</dbReference>
<dbReference type="InterPro" id="IPR004177">
    <property type="entry name" value="DDHD_dom"/>
</dbReference>
<feature type="compositionally biased region" description="Basic and acidic residues" evidence="1">
    <location>
        <begin position="168"/>
        <end position="191"/>
    </location>
</feature>
<feature type="region of interest" description="Disordered" evidence="1">
    <location>
        <begin position="83"/>
        <end position="104"/>
    </location>
</feature>
<dbReference type="EMBL" id="QGKX02000095">
    <property type="protein sequence ID" value="KAF3574104.1"/>
    <property type="molecule type" value="Genomic_DNA"/>
</dbReference>
<dbReference type="AlphaFoldDB" id="A0A8S9RLH1"/>
<evidence type="ECO:0000313" key="3">
    <source>
        <dbReference type="EMBL" id="KAF3574104.1"/>
    </source>
</evidence>
<gene>
    <name evidence="3" type="ORF">F2Q69_00059363</name>
</gene>
<evidence type="ECO:0000256" key="1">
    <source>
        <dbReference type="SAM" id="MobiDB-lite"/>
    </source>
</evidence>
<dbReference type="PANTHER" id="PTHR23509">
    <property type="entry name" value="PA-PL1 PHOSPHOLIPASE FAMILY"/>
    <property type="match status" value="1"/>
</dbReference>
<dbReference type="Proteomes" id="UP000712600">
    <property type="component" value="Unassembled WGS sequence"/>
</dbReference>
<dbReference type="GO" id="GO:0005737">
    <property type="term" value="C:cytoplasm"/>
    <property type="evidence" value="ECO:0007669"/>
    <property type="project" value="TreeGrafter"/>
</dbReference>
<dbReference type="SMART" id="SM01127">
    <property type="entry name" value="DDHD"/>
    <property type="match status" value="1"/>
</dbReference>
<dbReference type="GO" id="GO:0046872">
    <property type="term" value="F:metal ion binding"/>
    <property type="evidence" value="ECO:0007669"/>
    <property type="project" value="InterPro"/>
</dbReference>
<comment type="caution">
    <text evidence="3">The sequence shown here is derived from an EMBL/GenBank/DDBJ whole genome shotgun (WGS) entry which is preliminary data.</text>
</comment>
<sequence>MPACRRMFNIFHPYDPVAYRVEPLVCKEYLPKRPVLVPYHRGGKRLHIGLQDFKEDFAERSQRLMNHFASVRTRVLTICQSKSSDELEETEETDDEKDGRSYGSLMMERLTGTRDGRIDHMLQEKTFKHPYLQAIGAHTNYWRDNDTALFIIKHLYRELPDEPNSPMESREGDDSPKDSSRPHSWIDRGETDDADDADEELPLTFSNKEIARSFFAEAKKYLKKP</sequence>
<protein>
    <recommendedName>
        <fullName evidence="2">DDHD domain-containing protein</fullName>
    </recommendedName>
</protein>
<name>A0A8S9RLH1_BRACR</name>
<evidence type="ECO:0000313" key="4">
    <source>
        <dbReference type="Proteomes" id="UP000712600"/>
    </source>
</evidence>
<accession>A0A8S9RLH1</accession>
<feature type="region of interest" description="Disordered" evidence="1">
    <location>
        <begin position="160"/>
        <end position="202"/>
    </location>
</feature>
<proteinExistence type="predicted"/>
<dbReference type="GO" id="GO:0004620">
    <property type="term" value="F:phospholipase activity"/>
    <property type="evidence" value="ECO:0007669"/>
    <property type="project" value="TreeGrafter"/>
</dbReference>
<dbReference type="PANTHER" id="PTHR23509:SF34">
    <property type="entry name" value="DDHD DOMAIN-CONTAINING PROTEIN"/>
    <property type="match status" value="1"/>
</dbReference>